<organism evidence="1 2">
    <name type="scientific">Phlebia brevispora</name>
    <dbReference type="NCBI Taxonomy" id="194682"/>
    <lineage>
        <taxon>Eukaryota</taxon>
        <taxon>Fungi</taxon>
        <taxon>Dikarya</taxon>
        <taxon>Basidiomycota</taxon>
        <taxon>Agaricomycotina</taxon>
        <taxon>Agaricomycetes</taxon>
        <taxon>Polyporales</taxon>
        <taxon>Meruliaceae</taxon>
        <taxon>Phlebia</taxon>
    </lineage>
</organism>
<protein>
    <submittedName>
        <fullName evidence="1">Uncharacterized protein</fullName>
    </submittedName>
</protein>
<comment type="caution">
    <text evidence="1">The sequence shown here is derived from an EMBL/GenBank/DDBJ whole genome shotgun (WGS) entry which is preliminary data.</text>
</comment>
<accession>A0ACC1T5U4</accession>
<name>A0ACC1T5U4_9APHY</name>
<dbReference type="Proteomes" id="UP001148662">
    <property type="component" value="Unassembled WGS sequence"/>
</dbReference>
<reference evidence="1" key="1">
    <citation type="submission" date="2022-07" db="EMBL/GenBank/DDBJ databases">
        <title>Genome Sequence of Phlebia brevispora.</title>
        <authorList>
            <person name="Buettner E."/>
        </authorList>
    </citation>
    <scope>NUCLEOTIDE SEQUENCE</scope>
    <source>
        <strain evidence="1">MPL23</strain>
    </source>
</reference>
<proteinExistence type="predicted"/>
<keyword evidence="2" id="KW-1185">Reference proteome</keyword>
<gene>
    <name evidence="1" type="ORF">NM688_g3387</name>
</gene>
<evidence type="ECO:0000313" key="1">
    <source>
        <dbReference type="EMBL" id="KAJ3553877.1"/>
    </source>
</evidence>
<sequence>MAPVKLLLSKAISKLRNVSRNLKQPPGPPGQWWFGNAYQIPPDKQWLKFDEWTRTYGDIVQISVTGQPVVILGSIQAVNDLLDARGSIYSDRPPAVMAGELVGWNRGFGYSRGPHDPRFREFRRLFNKFIGPRRMQDPGLFLTQERYASKLLVRLLNEPQAFITHIRQSIGALLLHVAYGYDVPLDRKEDPFVRIVEVAMQGFSRVSEPGAFLVDTLPWLKYVPAWFPGANFKRLARRMWQEREELYNIPFEFVKTQMKRNQAAPSFIRSYLEEKVDPNSDDEEIIKVAAASLYSGGIDSTPSSLCSFILAMTLHPEIQTRAQAEIDSVIGKGWQRLPTFADRERLPYVNAIVLELLRWHPAVPLGLAHMLAEPDVYREYYLQKGTVVWANIWTILHDETIYPDPFEFRPERYLSEEGTLRTLERTEDPAVISFGFGRRYEALSSLNLKSFPSRNLISICPGLFLALNSIFINVCMMLYVFDIKMITDERGEEVIPEVEYKGLYEVCPYAQRVEIALAEAGAEFTRYEIDLKNKPEWYLPKVNPVGKVPAIAYGGPKVPADQPSPESVKLNESLVLVEFVADLFPESGILPKDPVLPNFAVVSEGGDPEQLVKALVQIQDLLPPEGFAIGEYSAADIAITPFLARLKLSLENDLGGYPAGKGEGTEDLAASPPA</sequence>
<evidence type="ECO:0000313" key="2">
    <source>
        <dbReference type="Proteomes" id="UP001148662"/>
    </source>
</evidence>
<dbReference type="EMBL" id="JANHOG010000488">
    <property type="protein sequence ID" value="KAJ3553877.1"/>
    <property type="molecule type" value="Genomic_DNA"/>
</dbReference>